<accession>A0A7J4IY77</accession>
<dbReference type="PANTHER" id="PTHR35864">
    <property type="entry name" value="ZINC METALLOPROTEASE MJ0611-RELATED"/>
    <property type="match status" value="1"/>
</dbReference>
<sequence length="200" mass="21583">MTERERNDLIISWLTVSFAFAWMGTGIFSTAGAEEFTRRAIIMLVAVGTGFILHELAHKYVAINYGAHAEFRAWRNGLLLAIGLAIISAGSFVFAAPGAVYVFGRSITVKQNGIISLAGPVTNIIIAFIFGMLFVLLSPLGLLKEILISGMYVNFFLAAFNMIPIFPLDGSKVLTWNAIAWIGTIGLAALGVIMTMGIYG</sequence>
<feature type="transmembrane region" description="Helical" evidence="13">
    <location>
        <begin position="178"/>
        <end position="199"/>
    </location>
</feature>
<keyword evidence="5 14" id="KW-0645">Protease</keyword>
<evidence type="ECO:0000256" key="6">
    <source>
        <dbReference type="ARBA" id="ARBA00022692"/>
    </source>
</evidence>
<dbReference type="InterPro" id="IPR052348">
    <property type="entry name" value="Metallopeptidase_M50B"/>
</dbReference>
<evidence type="ECO:0000256" key="11">
    <source>
        <dbReference type="ARBA" id="ARBA00023049"/>
    </source>
</evidence>
<evidence type="ECO:0000313" key="15">
    <source>
        <dbReference type="Proteomes" id="UP000565078"/>
    </source>
</evidence>
<keyword evidence="8" id="KW-0378">Hydrolase</keyword>
<organism evidence="14 15">
    <name type="scientific">Candidatus Iainarchaeum sp</name>
    <dbReference type="NCBI Taxonomy" id="3101447"/>
    <lineage>
        <taxon>Archaea</taxon>
        <taxon>Candidatus Iainarchaeota</taxon>
        <taxon>Candidatus Iainarchaeia</taxon>
        <taxon>Candidatus Iainarchaeales</taxon>
        <taxon>Candidatus Iainarchaeaceae</taxon>
        <taxon>Candidatus Iainarchaeum</taxon>
    </lineage>
</organism>
<evidence type="ECO:0000256" key="4">
    <source>
        <dbReference type="ARBA" id="ARBA00022475"/>
    </source>
</evidence>
<comment type="similarity">
    <text evidence="3">Belongs to the peptidase M50B family.</text>
</comment>
<keyword evidence="12 13" id="KW-0472">Membrane</keyword>
<dbReference type="AlphaFoldDB" id="A0A7J4IY77"/>
<dbReference type="Proteomes" id="UP000565078">
    <property type="component" value="Unassembled WGS sequence"/>
</dbReference>
<keyword evidence="6 13" id="KW-0812">Transmembrane</keyword>
<dbReference type="GO" id="GO:0046872">
    <property type="term" value="F:metal ion binding"/>
    <property type="evidence" value="ECO:0007669"/>
    <property type="project" value="UniProtKB-KW"/>
</dbReference>
<reference evidence="15" key="1">
    <citation type="journal article" date="2020" name="bioRxiv">
        <title>A rank-normalized archaeal taxonomy based on genome phylogeny resolves widespread incomplete and uneven classifications.</title>
        <authorList>
            <person name="Rinke C."/>
            <person name="Chuvochina M."/>
            <person name="Mussig A.J."/>
            <person name="Chaumeil P.-A."/>
            <person name="Waite D.W."/>
            <person name="Whitman W.B."/>
            <person name="Parks D.H."/>
            <person name="Hugenholtz P."/>
        </authorList>
    </citation>
    <scope>NUCLEOTIDE SEQUENCE [LARGE SCALE GENOMIC DNA]</scope>
</reference>
<comment type="caution">
    <text evidence="14">The sequence shown here is derived from an EMBL/GenBank/DDBJ whole genome shotgun (WGS) entry which is preliminary data.</text>
</comment>
<evidence type="ECO:0000256" key="10">
    <source>
        <dbReference type="ARBA" id="ARBA00022989"/>
    </source>
</evidence>
<evidence type="ECO:0000256" key="7">
    <source>
        <dbReference type="ARBA" id="ARBA00022723"/>
    </source>
</evidence>
<keyword evidence="11" id="KW-0482">Metalloprotease</keyword>
<feature type="transmembrane region" description="Helical" evidence="13">
    <location>
        <begin position="40"/>
        <end position="57"/>
    </location>
</feature>
<feature type="transmembrane region" description="Helical" evidence="13">
    <location>
        <begin position="78"/>
        <end position="102"/>
    </location>
</feature>
<feature type="transmembrane region" description="Helical" evidence="13">
    <location>
        <begin position="9"/>
        <end position="28"/>
    </location>
</feature>
<dbReference type="PANTHER" id="PTHR35864:SF1">
    <property type="entry name" value="ZINC METALLOPROTEASE YWHC-RELATED"/>
    <property type="match status" value="1"/>
</dbReference>
<evidence type="ECO:0000256" key="12">
    <source>
        <dbReference type="ARBA" id="ARBA00023136"/>
    </source>
</evidence>
<evidence type="ECO:0000256" key="8">
    <source>
        <dbReference type="ARBA" id="ARBA00022801"/>
    </source>
</evidence>
<dbReference type="InterPro" id="IPR044537">
    <property type="entry name" value="Rip2-like"/>
</dbReference>
<feature type="transmembrane region" description="Helical" evidence="13">
    <location>
        <begin position="146"/>
        <end position="166"/>
    </location>
</feature>
<dbReference type="GO" id="GO:0006508">
    <property type="term" value="P:proteolysis"/>
    <property type="evidence" value="ECO:0007669"/>
    <property type="project" value="UniProtKB-KW"/>
</dbReference>
<comment type="cofactor">
    <cofactor evidence="1">
        <name>Zn(2+)</name>
        <dbReference type="ChEBI" id="CHEBI:29105"/>
    </cofactor>
</comment>
<evidence type="ECO:0000256" key="3">
    <source>
        <dbReference type="ARBA" id="ARBA00007931"/>
    </source>
</evidence>
<protein>
    <submittedName>
        <fullName evidence="14">Site-2 protease family protein</fullName>
    </submittedName>
</protein>
<evidence type="ECO:0000256" key="13">
    <source>
        <dbReference type="SAM" id="Phobius"/>
    </source>
</evidence>
<comment type="subcellular location">
    <subcellularLocation>
        <location evidence="2">Cell membrane</location>
        <topology evidence="2">Multi-pass membrane protein</topology>
    </subcellularLocation>
</comment>
<keyword evidence="7" id="KW-0479">Metal-binding</keyword>
<evidence type="ECO:0000256" key="5">
    <source>
        <dbReference type="ARBA" id="ARBA00022670"/>
    </source>
</evidence>
<evidence type="ECO:0000256" key="1">
    <source>
        <dbReference type="ARBA" id="ARBA00001947"/>
    </source>
</evidence>
<evidence type="ECO:0000256" key="9">
    <source>
        <dbReference type="ARBA" id="ARBA00022833"/>
    </source>
</evidence>
<dbReference type="EMBL" id="DUGC01000116">
    <property type="protein sequence ID" value="HIH10491.1"/>
    <property type="molecule type" value="Genomic_DNA"/>
</dbReference>
<gene>
    <name evidence="14" type="ORF">HA254_07545</name>
</gene>
<name>A0A7J4IY77_9ARCH</name>
<dbReference type="CDD" id="cd06158">
    <property type="entry name" value="S2P-M50_like_1"/>
    <property type="match status" value="1"/>
</dbReference>
<keyword evidence="10 13" id="KW-1133">Transmembrane helix</keyword>
<dbReference type="GO" id="GO:0005886">
    <property type="term" value="C:plasma membrane"/>
    <property type="evidence" value="ECO:0007669"/>
    <property type="project" value="UniProtKB-SubCell"/>
</dbReference>
<proteinExistence type="inferred from homology"/>
<evidence type="ECO:0000256" key="2">
    <source>
        <dbReference type="ARBA" id="ARBA00004651"/>
    </source>
</evidence>
<dbReference type="GO" id="GO:0008237">
    <property type="term" value="F:metallopeptidase activity"/>
    <property type="evidence" value="ECO:0007669"/>
    <property type="project" value="UniProtKB-KW"/>
</dbReference>
<keyword evidence="4" id="KW-1003">Cell membrane</keyword>
<evidence type="ECO:0000313" key="14">
    <source>
        <dbReference type="EMBL" id="HIH10491.1"/>
    </source>
</evidence>
<feature type="transmembrane region" description="Helical" evidence="13">
    <location>
        <begin position="114"/>
        <end position="137"/>
    </location>
</feature>
<keyword evidence="9" id="KW-0862">Zinc</keyword>